<dbReference type="AlphaFoldDB" id="M5DPL9"/>
<proteinExistence type="predicted"/>
<gene>
    <name evidence="1" type="ORF">TOL_1002</name>
</gene>
<protein>
    <submittedName>
        <fullName evidence="1">Uncharacterized protein</fullName>
    </submittedName>
</protein>
<reference evidence="1 2" key="1">
    <citation type="journal article" date="2013" name="Genome Announc.">
        <title>Genome Sequence of Thalassolituus oleivorans MIL-1 (DSM 14913T).</title>
        <authorList>
            <person name="Golyshin P.N."/>
            <person name="Werner J."/>
            <person name="Chernikova T.N."/>
            <person name="Tran H."/>
            <person name="Ferrer M."/>
            <person name="Yakimov M.M."/>
            <person name="Teeling H."/>
            <person name="Golyshina O.V."/>
        </authorList>
    </citation>
    <scope>NUCLEOTIDE SEQUENCE [LARGE SCALE GENOMIC DNA]</scope>
    <source>
        <strain evidence="1 2">MIL-1</strain>
    </source>
</reference>
<dbReference type="HOGENOM" id="CLU_3206341_0_0_6"/>
<dbReference type="Proteomes" id="UP000011866">
    <property type="component" value="Chromosome"/>
</dbReference>
<name>M5DPL9_9GAMM</name>
<organism evidence="1 2">
    <name type="scientific">Thalassolituus oleivorans MIL-1</name>
    <dbReference type="NCBI Taxonomy" id="1298593"/>
    <lineage>
        <taxon>Bacteria</taxon>
        <taxon>Pseudomonadati</taxon>
        <taxon>Pseudomonadota</taxon>
        <taxon>Gammaproteobacteria</taxon>
        <taxon>Oceanospirillales</taxon>
        <taxon>Oceanospirillaceae</taxon>
        <taxon>Thalassolituus</taxon>
    </lineage>
</organism>
<dbReference type="KEGG" id="tol:TOL_1002"/>
<keyword evidence="2" id="KW-1185">Reference proteome</keyword>
<accession>M5DPL9</accession>
<evidence type="ECO:0000313" key="1">
    <source>
        <dbReference type="EMBL" id="CCU71438.1"/>
    </source>
</evidence>
<dbReference type="EMBL" id="HF680312">
    <property type="protein sequence ID" value="CCU71438.1"/>
    <property type="molecule type" value="Genomic_DNA"/>
</dbReference>
<evidence type="ECO:0000313" key="2">
    <source>
        <dbReference type="Proteomes" id="UP000011866"/>
    </source>
</evidence>
<sequence>MPLFDQYLAYVQYVALANLLMQYINATNSISTVQDYQASLSGFGN</sequence>